<feature type="transmembrane region" description="Helical" evidence="1">
    <location>
        <begin position="118"/>
        <end position="135"/>
    </location>
</feature>
<dbReference type="Proteomes" id="UP000092741">
    <property type="component" value="Chromosome 1"/>
</dbReference>
<dbReference type="EMBL" id="CP016345">
    <property type="protein sequence ID" value="ANQ12385.1"/>
    <property type="molecule type" value="Genomic_DNA"/>
</dbReference>
<evidence type="ECO:0000313" key="2">
    <source>
        <dbReference type="EMBL" id="ANQ12385.1"/>
    </source>
</evidence>
<evidence type="ECO:0000313" key="3">
    <source>
        <dbReference type="Proteomes" id="UP000092741"/>
    </source>
</evidence>
<dbReference type="RefSeq" id="WP_061778632.1">
    <property type="nucleotide sequence ID" value="NZ_BCUC01000003.1"/>
</dbReference>
<feature type="transmembrane region" description="Helical" evidence="1">
    <location>
        <begin position="97"/>
        <end position="113"/>
    </location>
</feature>
<name>A0AAN0Y315_VIBNA</name>
<dbReference type="KEGG" id="vna:PN96_07065"/>
<dbReference type="AlphaFoldDB" id="A0AAN0Y315"/>
<gene>
    <name evidence="2" type="ORF">BA890_06285</name>
</gene>
<proteinExistence type="predicted"/>
<keyword evidence="3" id="KW-1185">Reference proteome</keyword>
<keyword evidence="1" id="KW-1133">Transmembrane helix</keyword>
<feature type="transmembrane region" description="Helical" evidence="1">
    <location>
        <begin position="67"/>
        <end position="85"/>
    </location>
</feature>
<feature type="transmembrane region" description="Helical" evidence="1">
    <location>
        <begin position="141"/>
        <end position="161"/>
    </location>
</feature>
<reference evidence="2 3" key="1">
    <citation type="submission" date="2016-07" db="EMBL/GenBank/DDBJ databases">
        <title>Developing Vibrio natriegens as a novel, fast-growing host for biotechnology.</title>
        <authorList>
            <person name="Weinstock M.T."/>
            <person name="Hesek E.D."/>
            <person name="Wilson C.M."/>
            <person name="Gibson D.G."/>
        </authorList>
    </citation>
    <scope>NUCLEOTIDE SEQUENCE [LARGE SCALE GENOMIC DNA]</scope>
    <source>
        <strain evidence="2 3">ATCC 14048</strain>
    </source>
</reference>
<protein>
    <submittedName>
        <fullName evidence="2">Uncharacterized protein</fullName>
    </submittedName>
</protein>
<dbReference type="GeneID" id="70912549"/>
<organism evidence="2 3">
    <name type="scientific">Vibrio natriegens NBRC 15636 = ATCC 14048 = DSM 759</name>
    <dbReference type="NCBI Taxonomy" id="1219067"/>
    <lineage>
        <taxon>Bacteria</taxon>
        <taxon>Pseudomonadati</taxon>
        <taxon>Pseudomonadota</taxon>
        <taxon>Gammaproteobacteria</taxon>
        <taxon>Vibrionales</taxon>
        <taxon>Vibrionaceae</taxon>
        <taxon>Vibrio</taxon>
    </lineage>
</organism>
<keyword evidence="1" id="KW-0472">Membrane</keyword>
<keyword evidence="1" id="KW-0812">Transmembrane</keyword>
<accession>A0AAN0Y315</accession>
<sequence length="169" mass="19476">MAPRWRSFNKLEKFLYTSSVFISALSIGSLADSVYKFKGLIANAIELWHQVGFFVIGYLPESFRIDLVTFDAFTVISLTFGPLLFSLKDLFPTEWKIYVLPILCYFSFPFYFGREIMFLIIILSYIPFLVVSLMPPRTDEFNFLAIRMLSPIILLVVVTAVTEGIMRPL</sequence>
<evidence type="ECO:0000256" key="1">
    <source>
        <dbReference type="SAM" id="Phobius"/>
    </source>
</evidence>